<protein>
    <submittedName>
        <fullName evidence="1">Uncharacterized protein</fullName>
    </submittedName>
</protein>
<gene>
    <name evidence="1" type="ORF">NADFUDRAFT_44894</name>
</gene>
<proteinExistence type="predicted"/>
<keyword evidence="2" id="KW-1185">Reference proteome</keyword>
<name>A0A1E3PS79_9ASCO</name>
<evidence type="ECO:0000313" key="1">
    <source>
        <dbReference type="EMBL" id="ODQ68283.1"/>
    </source>
</evidence>
<accession>A0A1E3PS79</accession>
<dbReference type="AlphaFoldDB" id="A0A1E3PS79"/>
<organism evidence="1 2">
    <name type="scientific">Nadsonia fulvescens var. elongata DSM 6958</name>
    <dbReference type="NCBI Taxonomy" id="857566"/>
    <lineage>
        <taxon>Eukaryota</taxon>
        <taxon>Fungi</taxon>
        <taxon>Dikarya</taxon>
        <taxon>Ascomycota</taxon>
        <taxon>Saccharomycotina</taxon>
        <taxon>Dipodascomycetes</taxon>
        <taxon>Dipodascales</taxon>
        <taxon>Dipodascales incertae sedis</taxon>
        <taxon>Nadsonia</taxon>
    </lineage>
</organism>
<sequence>MLLKDNTQKDIILLHWLGAHARELYLFEIFQRLPKHLFESLLAPGQRLQNQSWNLLYI</sequence>
<reference evidence="1 2" key="1">
    <citation type="journal article" date="2016" name="Proc. Natl. Acad. Sci. U.S.A.">
        <title>Comparative genomics of biotechnologically important yeasts.</title>
        <authorList>
            <person name="Riley R."/>
            <person name="Haridas S."/>
            <person name="Wolfe K.H."/>
            <person name="Lopes M.R."/>
            <person name="Hittinger C.T."/>
            <person name="Goeker M."/>
            <person name="Salamov A.A."/>
            <person name="Wisecaver J.H."/>
            <person name="Long T.M."/>
            <person name="Calvey C.H."/>
            <person name="Aerts A.L."/>
            <person name="Barry K.W."/>
            <person name="Choi C."/>
            <person name="Clum A."/>
            <person name="Coughlan A.Y."/>
            <person name="Deshpande S."/>
            <person name="Douglass A.P."/>
            <person name="Hanson S.J."/>
            <person name="Klenk H.-P."/>
            <person name="LaButti K.M."/>
            <person name="Lapidus A."/>
            <person name="Lindquist E.A."/>
            <person name="Lipzen A.M."/>
            <person name="Meier-Kolthoff J.P."/>
            <person name="Ohm R.A."/>
            <person name="Otillar R.P."/>
            <person name="Pangilinan J.L."/>
            <person name="Peng Y."/>
            <person name="Rokas A."/>
            <person name="Rosa C.A."/>
            <person name="Scheuner C."/>
            <person name="Sibirny A.A."/>
            <person name="Slot J.C."/>
            <person name="Stielow J.B."/>
            <person name="Sun H."/>
            <person name="Kurtzman C.P."/>
            <person name="Blackwell M."/>
            <person name="Grigoriev I.V."/>
            <person name="Jeffries T.W."/>
        </authorList>
    </citation>
    <scope>NUCLEOTIDE SEQUENCE [LARGE SCALE GENOMIC DNA]</scope>
    <source>
        <strain evidence="1 2">DSM 6958</strain>
    </source>
</reference>
<dbReference type="EMBL" id="KV454406">
    <property type="protein sequence ID" value="ODQ68283.1"/>
    <property type="molecule type" value="Genomic_DNA"/>
</dbReference>
<evidence type="ECO:0000313" key="2">
    <source>
        <dbReference type="Proteomes" id="UP000095009"/>
    </source>
</evidence>
<dbReference type="Proteomes" id="UP000095009">
    <property type="component" value="Unassembled WGS sequence"/>
</dbReference>